<dbReference type="Proteomes" id="UP000014254">
    <property type="component" value="Unassembled WGS sequence"/>
</dbReference>
<evidence type="ECO:0000313" key="3">
    <source>
        <dbReference type="EMBL" id="EPB83870.1"/>
    </source>
</evidence>
<feature type="region of interest" description="Disordered" evidence="2">
    <location>
        <begin position="62"/>
        <end position="126"/>
    </location>
</feature>
<dbReference type="VEuPathDB" id="FungiDB:HMPREF1544_09382"/>
<reference evidence="4" key="1">
    <citation type="submission" date="2013-05" db="EMBL/GenBank/DDBJ databases">
        <title>The Genome sequence of Mucor circinelloides f. circinelloides 1006PhL.</title>
        <authorList>
            <consortium name="The Broad Institute Genomics Platform"/>
            <person name="Cuomo C."/>
            <person name="Earl A."/>
            <person name="Findley K."/>
            <person name="Lee S.C."/>
            <person name="Walker B."/>
            <person name="Young S."/>
            <person name="Zeng Q."/>
            <person name="Gargeya S."/>
            <person name="Fitzgerald M."/>
            <person name="Haas B."/>
            <person name="Abouelleil A."/>
            <person name="Allen A.W."/>
            <person name="Alvarado L."/>
            <person name="Arachchi H.M."/>
            <person name="Berlin A.M."/>
            <person name="Chapman S.B."/>
            <person name="Gainer-Dewar J."/>
            <person name="Goldberg J."/>
            <person name="Griggs A."/>
            <person name="Gujja S."/>
            <person name="Hansen M."/>
            <person name="Howarth C."/>
            <person name="Imamovic A."/>
            <person name="Ireland A."/>
            <person name="Larimer J."/>
            <person name="McCowan C."/>
            <person name="Murphy C."/>
            <person name="Pearson M."/>
            <person name="Poon T.W."/>
            <person name="Priest M."/>
            <person name="Roberts A."/>
            <person name="Saif S."/>
            <person name="Shea T."/>
            <person name="Sisk P."/>
            <person name="Sykes S."/>
            <person name="Wortman J."/>
            <person name="Nusbaum C."/>
            <person name="Birren B."/>
        </authorList>
    </citation>
    <scope>NUCLEOTIDE SEQUENCE [LARGE SCALE GENOMIC DNA]</scope>
    <source>
        <strain evidence="4">1006PhL</strain>
    </source>
</reference>
<feature type="compositionally biased region" description="Polar residues" evidence="2">
    <location>
        <begin position="64"/>
        <end position="78"/>
    </location>
</feature>
<feature type="region of interest" description="Disordered" evidence="2">
    <location>
        <begin position="283"/>
        <end position="310"/>
    </location>
</feature>
<proteinExistence type="predicted"/>
<evidence type="ECO:0000256" key="1">
    <source>
        <dbReference type="SAM" id="Coils"/>
    </source>
</evidence>
<gene>
    <name evidence="3" type="ORF">HMPREF1544_09382</name>
</gene>
<accession>S2JVL4</accession>
<sequence>MYESKKGIKKKPLPISSQSSSVSNSTTDSYAMISKSQLSEDNITGSRSRALQYQASLKKLTFTARPSKSETTSTFSKNNKSKHLYAKSAPHTARKQPLTKQTVVKDEMEEEEEEQEQGSDDDDDVTFSKLKSTFIDVVDSSSTSIESKDDFIDTIKSQMDAQTIRIRRLERALKEKDDQLIKGDNESTISLLLARYPQSMDLFKKKIEQDHYDHQIAICIDQFEDQKARMLEEYQRNFEILKLKYRSRFDDIVERMISDPSRLDDEWARRVQKDADDRVEEFKRKMMSSSSNSNSNSNRKIYHHHQSSII</sequence>
<name>S2JVL4_MUCC1</name>
<dbReference type="InParanoid" id="S2JVL4"/>
<dbReference type="OMA" id="QIAICID"/>
<organism evidence="3 4">
    <name type="scientific">Mucor circinelloides f. circinelloides (strain 1006PhL)</name>
    <name type="common">Mucormycosis agent</name>
    <name type="synonym">Calyptromyces circinelloides</name>
    <dbReference type="NCBI Taxonomy" id="1220926"/>
    <lineage>
        <taxon>Eukaryota</taxon>
        <taxon>Fungi</taxon>
        <taxon>Fungi incertae sedis</taxon>
        <taxon>Mucoromycota</taxon>
        <taxon>Mucoromycotina</taxon>
        <taxon>Mucoromycetes</taxon>
        <taxon>Mucorales</taxon>
        <taxon>Mucorineae</taxon>
        <taxon>Mucoraceae</taxon>
        <taxon>Mucor</taxon>
    </lineage>
</organism>
<evidence type="ECO:0000313" key="4">
    <source>
        <dbReference type="Proteomes" id="UP000014254"/>
    </source>
</evidence>
<dbReference type="OrthoDB" id="2280915at2759"/>
<evidence type="ECO:0000256" key="2">
    <source>
        <dbReference type="SAM" id="MobiDB-lite"/>
    </source>
</evidence>
<keyword evidence="1" id="KW-0175">Coiled coil</keyword>
<feature type="region of interest" description="Disordered" evidence="2">
    <location>
        <begin position="1"/>
        <end position="28"/>
    </location>
</feature>
<dbReference type="EMBL" id="KE124056">
    <property type="protein sequence ID" value="EPB83870.1"/>
    <property type="molecule type" value="Genomic_DNA"/>
</dbReference>
<dbReference type="AlphaFoldDB" id="S2JVL4"/>
<feature type="compositionally biased region" description="Low complexity" evidence="2">
    <location>
        <begin position="16"/>
        <end position="28"/>
    </location>
</feature>
<feature type="compositionally biased region" description="Acidic residues" evidence="2">
    <location>
        <begin position="107"/>
        <end position="125"/>
    </location>
</feature>
<feature type="coiled-coil region" evidence="1">
    <location>
        <begin position="152"/>
        <end position="186"/>
    </location>
</feature>
<feature type="compositionally biased region" description="Low complexity" evidence="2">
    <location>
        <begin position="288"/>
        <end position="298"/>
    </location>
</feature>
<feature type="compositionally biased region" description="Basic residues" evidence="2">
    <location>
        <begin position="300"/>
        <end position="310"/>
    </location>
</feature>
<protein>
    <submittedName>
        <fullName evidence="3">Uncharacterized protein</fullName>
    </submittedName>
</protein>
<keyword evidence="4" id="KW-1185">Reference proteome</keyword>